<evidence type="ECO:0000259" key="1">
    <source>
        <dbReference type="Pfam" id="PF00149"/>
    </source>
</evidence>
<dbReference type="PIRSF" id="PIRSF030250">
    <property type="entry name" value="Ptase_At2g46880"/>
    <property type="match status" value="1"/>
</dbReference>
<name>A0A1T2XM27_9BACL</name>
<dbReference type="RefSeq" id="WP_078496581.1">
    <property type="nucleotide sequence ID" value="NZ_MSZX01000001.1"/>
</dbReference>
<proteinExistence type="predicted"/>
<dbReference type="GO" id="GO:0005737">
    <property type="term" value="C:cytoplasm"/>
    <property type="evidence" value="ECO:0007669"/>
    <property type="project" value="TreeGrafter"/>
</dbReference>
<evidence type="ECO:0000313" key="2">
    <source>
        <dbReference type="EMBL" id="OPA80872.1"/>
    </source>
</evidence>
<keyword evidence="3" id="KW-1185">Reference proteome</keyword>
<dbReference type="AlphaFoldDB" id="A0A1T2XM27"/>
<organism evidence="2 3">
    <name type="scientific">Paenibacillus selenitireducens</name>
    <dbReference type="NCBI Taxonomy" id="1324314"/>
    <lineage>
        <taxon>Bacteria</taxon>
        <taxon>Bacillati</taxon>
        <taxon>Bacillota</taxon>
        <taxon>Bacilli</taxon>
        <taxon>Bacillales</taxon>
        <taxon>Paenibacillaceae</taxon>
        <taxon>Paenibacillus</taxon>
    </lineage>
</organism>
<sequence length="315" mass="35109">MSILKFREDGTFKIVQFTDVHMKSGGEKDESTLALMGKILDAEQPDLVFFTGDVIEESSCDDPLYRFDLAVSLVDNRQIPWSVVFGNHDTEGTLPRAELMDKALSYSHSLAQAGPTDMNGVGNYALEVIGRTGQPSALLYALDSGNRSTISHVPGYGWIARDQIQWYETQSAAYTSQNGGIPLPALAFFHIPLPEYHLVWEQELCYGHKYEDVCCPRINTGLFAALVEQGDVMGTFAGHDHLNDYWGTLHGIRLCYGRATGYNTYGRDDFPRGARVIQLQEGERQFDSWLRLADGSVVHEQPEHDPSAIKETLAL</sequence>
<feature type="domain" description="Calcineurin-like phosphoesterase" evidence="1">
    <location>
        <begin position="12"/>
        <end position="241"/>
    </location>
</feature>
<dbReference type="Gene3D" id="3.60.21.10">
    <property type="match status" value="1"/>
</dbReference>
<dbReference type="InterPro" id="IPR004843">
    <property type="entry name" value="Calcineurin-like_PHP"/>
</dbReference>
<dbReference type="InterPro" id="IPR029052">
    <property type="entry name" value="Metallo-depent_PP-like"/>
</dbReference>
<dbReference type="PANTHER" id="PTHR32440:SF11">
    <property type="entry name" value="METALLOPHOSPHOESTERASE DOMAIN-CONTAINING PROTEIN"/>
    <property type="match status" value="1"/>
</dbReference>
<dbReference type="PANTHER" id="PTHR32440">
    <property type="entry name" value="PHOSPHATASE DCR2-RELATED-RELATED"/>
    <property type="match status" value="1"/>
</dbReference>
<protein>
    <submittedName>
        <fullName evidence="2">Metallophosphoesterase</fullName>
    </submittedName>
</protein>
<reference evidence="2 3" key="1">
    <citation type="submission" date="2017-01" db="EMBL/GenBank/DDBJ databases">
        <title>Genome analysis of Paenibacillus selenitrireducens ES3-24.</title>
        <authorList>
            <person name="Xu D."/>
            <person name="Yao R."/>
            <person name="Zheng S."/>
        </authorList>
    </citation>
    <scope>NUCLEOTIDE SEQUENCE [LARGE SCALE GENOMIC DNA]</scope>
    <source>
        <strain evidence="2 3">ES3-24</strain>
    </source>
</reference>
<dbReference type="STRING" id="1324314.BVG16_00540"/>
<comment type="caution">
    <text evidence="2">The sequence shown here is derived from an EMBL/GenBank/DDBJ whole genome shotgun (WGS) entry which is preliminary data.</text>
</comment>
<dbReference type="InterPro" id="IPR011230">
    <property type="entry name" value="PAP14/16/28/29"/>
</dbReference>
<dbReference type="Proteomes" id="UP000190188">
    <property type="component" value="Unassembled WGS sequence"/>
</dbReference>
<evidence type="ECO:0000313" key="3">
    <source>
        <dbReference type="Proteomes" id="UP000190188"/>
    </source>
</evidence>
<gene>
    <name evidence="2" type="ORF">BVG16_00540</name>
</gene>
<dbReference type="EMBL" id="MSZX01000001">
    <property type="protein sequence ID" value="OPA80872.1"/>
    <property type="molecule type" value="Genomic_DNA"/>
</dbReference>
<dbReference type="Pfam" id="PF00149">
    <property type="entry name" value="Metallophos"/>
    <property type="match status" value="1"/>
</dbReference>
<accession>A0A1T2XM27</accession>
<dbReference type="SUPFAM" id="SSF56300">
    <property type="entry name" value="Metallo-dependent phosphatases"/>
    <property type="match status" value="1"/>
</dbReference>
<dbReference type="CDD" id="cd07383">
    <property type="entry name" value="MPP_Dcr2"/>
    <property type="match status" value="1"/>
</dbReference>
<dbReference type="GO" id="GO:0016788">
    <property type="term" value="F:hydrolase activity, acting on ester bonds"/>
    <property type="evidence" value="ECO:0007669"/>
    <property type="project" value="TreeGrafter"/>
</dbReference>